<sequence length="410" mass="45917">MSDPSPLPAEPSDLSDLDARLAQLRGGYERWRAAANAAAVRWEWYSAEAHDLRPLWYERDLRKPGRRLAERPPLQRDHCRIGFDADGRPVAWLDHSGFPGGKLTEETYRDHSAGPEIVREARFRTGDGPIYLHEYRFEAGRIRSALAVATRGGGYEEYEYTGDRVTRIRAYHGERTGGPGSRLHPAAPYQVIDASYDGAGLSRLEITWPGPRRHVELRYERPPAGYSLDAAIEVLRRALLRQVPAVAREMGIDEPAYCVALGYFAADPVGVVVHVGLDSDRREWLAAQAEPDAPDEDTFVLWNPCDLHGLETVDYGDAAKIARLLRQELQLADAGFDTDAEAPSGVNEHVRHMLCQVAAELNTVDWSAVLPVTDDFVVYASDWQMVDFDRNLPECVPARQISLLRQRGLL</sequence>
<dbReference type="EMBL" id="BONW01000033">
    <property type="protein sequence ID" value="GIG91073.1"/>
    <property type="molecule type" value="Genomic_DNA"/>
</dbReference>
<evidence type="ECO:0000313" key="1">
    <source>
        <dbReference type="EMBL" id="GIG91073.1"/>
    </source>
</evidence>
<accession>A0ABQ4E8P3</accession>
<evidence type="ECO:0000313" key="2">
    <source>
        <dbReference type="Proteomes" id="UP000646749"/>
    </source>
</evidence>
<keyword evidence="2" id="KW-1185">Reference proteome</keyword>
<reference evidence="1 2" key="1">
    <citation type="submission" date="2021-01" db="EMBL/GenBank/DDBJ databases">
        <title>Whole genome shotgun sequence of Plantactinospora endophytica NBRC 110450.</title>
        <authorList>
            <person name="Komaki H."/>
            <person name="Tamura T."/>
        </authorList>
    </citation>
    <scope>NUCLEOTIDE SEQUENCE [LARGE SCALE GENOMIC DNA]</scope>
    <source>
        <strain evidence="1 2">NBRC 110450</strain>
    </source>
</reference>
<organism evidence="1 2">
    <name type="scientific">Plantactinospora endophytica</name>
    <dbReference type="NCBI Taxonomy" id="673535"/>
    <lineage>
        <taxon>Bacteria</taxon>
        <taxon>Bacillati</taxon>
        <taxon>Actinomycetota</taxon>
        <taxon>Actinomycetes</taxon>
        <taxon>Micromonosporales</taxon>
        <taxon>Micromonosporaceae</taxon>
        <taxon>Plantactinospora</taxon>
    </lineage>
</organism>
<gene>
    <name evidence="1" type="ORF">Pen02_60090</name>
</gene>
<protein>
    <submittedName>
        <fullName evidence="1">Uncharacterized protein</fullName>
    </submittedName>
</protein>
<dbReference type="Proteomes" id="UP000646749">
    <property type="component" value="Unassembled WGS sequence"/>
</dbReference>
<comment type="caution">
    <text evidence="1">The sequence shown here is derived from an EMBL/GenBank/DDBJ whole genome shotgun (WGS) entry which is preliminary data.</text>
</comment>
<name>A0ABQ4E8P3_9ACTN</name>
<proteinExistence type="predicted"/>
<dbReference type="RefSeq" id="WP_203869475.1">
    <property type="nucleotide sequence ID" value="NZ_BONW01000033.1"/>
</dbReference>